<evidence type="ECO:0000313" key="3">
    <source>
        <dbReference type="Proteomes" id="UP001363460"/>
    </source>
</evidence>
<accession>A0ABZ2IFS9</accession>
<evidence type="ECO:0000256" key="1">
    <source>
        <dbReference type="SAM" id="MobiDB-lite"/>
    </source>
</evidence>
<organism evidence="2 3">
    <name type="scientific">Brevundimonas olei</name>
    <dbReference type="NCBI Taxonomy" id="657642"/>
    <lineage>
        <taxon>Bacteria</taxon>
        <taxon>Pseudomonadati</taxon>
        <taxon>Pseudomonadota</taxon>
        <taxon>Alphaproteobacteria</taxon>
        <taxon>Caulobacterales</taxon>
        <taxon>Caulobacteraceae</taxon>
        <taxon>Brevundimonas</taxon>
    </lineage>
</organism>
<dbReference type="PROSITE" id="PS51257">
    <property type="entry name" value="PROKAR_LIPOPROTEIN"/>
    <property type="match status" value="1"/>
</dbReference>
<keyword evidence="3" id="KW-1185">Reference proteome</keyword>
<sequence length="124" mass="13093">MTRPPFLACLILGGLLAACQPRPEPAAPAPASTPSPSPAREPEARLPEGPDMAPQPVPLDERPCRETLGEAASARLVQRCIAVSPATRPPCNAANPCDMIQGEIDRSCAMWTRDGETPPKECAN</sequence>
<dbReference type="EMBL" id="CP146369">
    <property type="protein sequence ID" value="WWT55164.1"/>
    <property type="molecule type" value="Genomic_DNA"/>
</dbReference>
<dbReference type="RefSeq" id="WP_338577641.1">
    <property type="nucleotide sequence ID" value="NZ_CP146369.1"/>
</dbReference>
<reference evidence="2 3" key="1">
    <citation type="submission" date="2024-02" db="EMBL/GenBank/DDBJ databases">
        <title>Distribution and functional of Brevundimonas-related endobacteria within Verticillium dahliae.</title>
        <authorList>
            <person name="Zeng H."/>
        </authorList>
    </citation>
    <scope>NUCLEOTIDE SEQUENCE [LARGE SCALE GENOMIC DNA]</scope>
    <source>
        <strain evidence="2 3">TRM 44200</strain>
    </source>
</reference>
<name>A0ABZ2IFS9_9CAUL</name>
<gene>
    <name evidence="2" type="ORF">V8J38_01625</name>
</gene>
<feature type="compositionally biased region" description="Pro residues" evidence="1">
    <location>
        <begin position="22"/>
        <end position="39"/>
    </location>
</feature>
<protein>
    <submittedName>
        <fullName evidence="2">Uncharacterized protein</fullName>
    </submittedName>
</protein>
<evidence type="ECO:0000313" key="2">
    <source>
        <dbReference type="EMBL" id="WWT55164.1"/>
    </source>
</evidence>
<feature type="region of interest" description="Disordered" evidence="1">
    <location>
        <begin position="21"/>
        <end position="62"/>
    </location>
</feature>
<dbReference type="Proteomes" id="UP001363460">
    <property type="component" value="Chromosome"/>
</dbReference>
<proteinExistence type="predicted"/>